<dbReference type="OrthoDB" id="385511at2759"/>
<accession>A0A1Y3DN19</accession>
<dbReference type="Proteomes" id="UP000195012">
    <property type="component" value="Unassembled WGS sequence"/>
</dbReference>
<comment type="caution">
    <text evidence="3">The sequence shown here is derived from an EMBL/GenBank/DDBJ whole genome shotgun (WGS) entry which is preliminary data.</text>
</comment>
<feature type="domain" description="Schizont-infected cell agglutination extracellular beta" evidence="2">
    <location>
        <begin position="885"/>
        <end position="1067"/>
    </location>
</feature>
<organism evidence="3 4">
    <name type="scientific">Plasmodium knowlesi</name>
    <dbReference type="NCBI Taxonomy" id="5850"/>
    <lineage>
        <taxon>Eukaryota</taxon>
        <taxon>Sar</taxon>
        <taxon>Alveolata</taxon>
        <taxon>Apicomplexa</taxon>
        <taxon>Aconoidasida</taxon>
        <taxon>Haemosporida</taxon>
        <taxon>Plasmodiidae</taxon>
        <taxon>Plasmodium</taxon>
        <taxon>Plasmodium (Plasmodium)</taxon>
    </lineage>
</organism>
<dbReference type="VEuPathDB" id="PlasmoDB:PKNH_1138800"/>
<feature type="domain" description="Schizont-infected cell agglutination extracellular beta" evidence="2">
    <location>
        <begin position="653"/>
        <end position="826"/>
    </location>
</feature>
<gene>
    <name evidence="3" type="ORF">PKNOH_S130205300</name>
</gene>
<feature type="domain" description="Schizont-infected cell agglutination extracellular beta" evidence="2">
    <location>
        <begin position="228"/>
        <end position="403"/>
    </location>
</feature>
<protein>
    <submittedName>
        <fullName evidence="3">SICAvar type I</fullName>
    </submittedName>
</protein>
<feature type="domain" description="Schizont-infected cell agglutination extracellular beta" evidence="2">
    <location>
        <begin position="442"/>
        <end position="616"/>
    </location>
</feature>
<reference evidence="3 4" key="1">
    <citation type="submission" date="2017-05" db="EMBL/GenBank/DDBJ databases">
        <title>PacBio assembly of a Plasmodium knowlesi genome sequence with Hi-C correction and manual annotation of the SICAvar gene family.</title>
        <authorList>
            <person name="Lapp S.A."/>
            <person name="Geraldo J.A."/>
            <person name="Chien J.-T."/>
            <person name="Ay F."/>
            <person name="Pakala S.B."/>
            <person name="Batugedara G."/>
            <person name="Humphrey J.C."/>
            <person name="Debarry J.D."/>
            <person name="Le Roch K.G."/>
            <person name="Galinski M.R."/>
            <person name="Kissinger J.C."/>
        </authorList>
    </citation>
    <scope>NUCLEOTIDE SEQUENCE [LARGE SCALE GENOMIC DNA]</scope>
    <source>
        <strain evidence="4">Malayan Strain Pk1 (A+)</strain>
    </source>
</reference>
<feature type="compositionally biased region" description="Polar residues" evidence="1">
    <location>
        <begin position="1647"/>
        <end position="1676"/>
    </location>
</feature>
<dbReference type="VEuPathDB" id="PlasmoDB:PKNOH_S130205300"/>
<name>A0A1Y3DN19_PLAKN</name>
<evidence type="ECO:0000313" key="3">
    <source>
        <dbReference type="EMBL" id="OTN64588.1"/>
    </source>
</evidence>
<proteinExistence type="predicted"/>
<evidence type="ECO:0000256" key="1">
    <source>
        <dbReference type="SAM" id="MobiDB-lite"/>
    </source>
</evidence>
<feature type="compositionally biased region" description="Polar residues" evidence="1">
    <location>
        <begin position="1704"/>
        <end position="1713"/>
    </location>
</feature>
<dbReference type="Pfam" id="PF12878">
    <property type="entry name" value="SICA_beta"/>
    <property type="match status" value="5"/>
</dbReference>
<sequence length="1713" mass="190985">MCIQNNKDNVDNKNSLASTGKLCSRLQCIQNYLNTTRTTEAGKAAEDALRKDVEEQVTKLVTKVSDNGVTDNETDSLCESVKCPNDGETDCVSKTTCKIMAKALKEIHTKGETGQEDYRIFKSTMRCVILNALAQKLRKHAQGEGYACAVEEGIEEALKKGEDKREAWCNDNGKKDDGSCQPCGKQHQMCTAYSINGKTSLMGKVLDELKNNNDKIQNTLSEISNKVTLCDRMNCIIKQWMDNQKVAGETSTTTTENFWKEKDGDVDKLWKELSDAMKQNGGTRTSGNGDCDKMQDATHSEKTACNYLHAGFEKLKSISSSITTNGGAYGTLYKDPSFVQTMGCFLLRTYAKHMQKESICDIENGIKKAFGSWIPHTSGQCTASSGPCIQCNWDDKNYDKCQINTNGGTTTTEVKGKLEKIVNKESDPNIKTMLTNINKRTSLCEHMKCIASHLNSSTGKQKAGNFWEKEGGEVATLWNQLSEAMIQRGGNDNGGQCSQMGDSGGTSGATTRPATDPERKACQYLTLGFNKLKQNPTSDGTEYPILSKDPSFAQTVGCFLLHAYAKHMKDKANCLVESGIKKAFKSWNPTANVTCTNGSSCIQCTWDDNDYDQCKITTNGNAKAEVTDKLKTVKSKMENEATTTLTEINKMQNLCDYIRCAAPRWFQNQMNGNTAPTKNWCDFWNGAVKTTLEELFQKIKSEGQNKSKSRANGVCTTFGDGNELSVERKACNHITAGLQHIKEISGNDQLVHQAVDCIALNMYADKIIDLTKKSCPIDEKTIQRMFEDWNKENNNNSSSSPPCNGGGGNNNVCFKCTRQPDFNSCKLSVDSSLVDKTTNGNCTSSEEHKKVQNQMKKLLEDKSQSNSINNTMQKTFSEITKMDHNFCTQVQCAAKKWKSTKNSSGHSSGVSWNDINNAAENELRELLKHMSQPDKQKEVEQYCNDKDANWDTLGHKQSKTNKAACLLFAAGLQHIYKNKTKDPVNGPSFGQTMGCLFLKEYAKQLKKMAEDKKKGHSWVHPYCEIDKGIKHAFDKINATMKQSSSCDKNVPNSCFECKQNDDYKDCLIGSDSVKSEVESIFQDQPNKNHMQQTLENTVCPILLTDLLTPFVPLAPVSIGLSAMAYYLWKKIKFQSINFWENMSGSSTNKELKCFREAGGWDSYKSQVEKQLSEIEDKGNLVDDILHIWCCISGAYDWNTDAHAPCDLLYYTVGSIIYNKLTEKDSFDTIMKEVHEILGGTLSKGKCSTWEKGSGTKLFGLMEKLSYYKLDPKHVWKDIEGDSEKVNCGGCANYLEELAEAFREVEEYCSDTLNEGKCKEIPLGKGHQGSPDYLLGLIYDIIPKPRTTEITEDGKQGKCSIKLPSELEHGEFGHLRNQCKVDKGYSPGLMKEMLRRILDPYRSPWNCANQIIRGACYAHGTEESISPSGERCTSLYYYIGSVLSGAPGEVQNFDALMKAAYGEIVIFFGTNEACTNIYGNDNIDKTTFVNMKKVYDYTRDYETIQNYVNSVQGGESPCIDNYYMYLDKVLSAYEYMSNECKNGNTKQWCQKFEEMSAERSLTELLQLKCSLKHTSDCINIPATVSGTLFGIGLPALGAFLSYKYDLLPSGIRKFFLRGGSGTRMRRSAFEPNSGTEMENFTEYYTENNSTTIDPTEYSTVAGSSSNLTTSTEDSSILYNEDGPSRSPSPPPSRKKRGGGNNRRGQNISYHSMER</sequence>
<feature type="region of interest" description="Disordered" evidence="1">
    <location>
        <begin position="488"/>
        <end position="515"/>
    </location>
</feature>
<dbReference type="EMBL" id="NETL01000027">
    <property type="protein sequence ID" value="OTN64588.1"/>
    <property type="molecule type" value="Genomic_DNA"/>
</dbReference>
<dbReference type="InterPro" id="IPR024285">
    <property type="entry name" value="SICA_extracell_b"/>
</dbReference>
<dbReference type="VEuPathDB" id="PlasmoDB:PKA1H_110044500"/>
<evidence type="ECO:0000259" key="2">
    <source>
        <dbReference type="Pfam" id="PF12878"/>
    </source>
</evidence>
<feature type="region of interest" description="Disordered" evidence="1">
    <location>
        <begin position="1647"/>
        <end position="1713"/>
    </location>
</feature>
<feature type="domain" description="Schizont-infected cell agglutination extracellular beta" evidence="2">
    <location>
        <begin position="21"/>
        <end position="191"/>
    </location>
</feature>
<evidence type="ECO:0000313" key="4">
    <source>
        <dbReference type="Proteomes" id="UP000195012"/>
    </source>
</evidence>